<keyword evidence="3" id="KW-1185">Reference proteome</keyword>
<gene>
    <name evidence="2" type="ORF">B0H65DRAFT_19768</name>
</gene>
<feature type="region of interest" description="Disordered" evidence="1">
    <location>
        <begin position="230"/>
        <end position="250"/>
    </location>
</feature>
<feature type="compositionally biased region" description="Polar residues" evidence="1">
    <location>
        <begin position="32"/>
        <end position="42"/>
    </location>
</feature>
<evidence type="ECO:0000313" key="2">
    <source>
        <dbReference type="EMBL" id="KAK3354646.1"/>
    </source>
</evidence>
<accession>A0AAE0JN42</accession>
<dbReference type="AlphaFoldDB" id="A0AAE0JN42"/>
<dbReference type="GeneID" id="87858895"/>
<organism evidence="2 3">
    <name type="scientific">Neurospora tetraspora</name>
    <dbReference type="NCBI Taxonomy" id="94610"/>
    <lineage>
        <taxon>Eukaryota</taxon>
        <taxon>Fungi</taxon>
        <taxon>Dikarya</taxon>
        <taxon>Ascomycota</taxon>
        <taxon>Pezizomycotina</taxon>
        <taxon>Sordariomycetes</taxon>
        <taxon>Sordariomycetidae</taxon>
        <taxon>Sordariales</taxon>
        <taxon>Sordariaceae</taxon>
        <taxon>Neurospora</taxon>
    </lineage>
</organism>
<feature type="compositionally biased region" description="Low complexity" evidence="1">
    <location>
        <begin position="11"/>
        <end position="20"/>
    </location>
</feature>
<comment type="caution">
    <text evidence="2">The sequence shown here is derived from an EMBL/GenBank/DDBJ whole genome shotgun (WGS) entry which is preliminary data.</text>
</comment>
<sequence>MCPHPAEPSSREPSSLKPSSMETLPTPLPSQAPETPSSSTHQPKSEPLDTPQQPQIVPAFPVKTKCVKCGSLDALPLRALFRLAEGAEDGRRQMLKMIVKGTSLRDTPLCSGCFMHAKGCYAFRMRLHMMRFLMWSTRMNGDAIQAEERAGCFETELVRHLTRLKDADELIDYVHGMEKPYVGTLRAPASPDFGQEVRDHMPDFDLTAHERFTGSEADLFFDSHTYEENRERLVRERGPRPSSRPPPKDYPVQLTDLLALKEASENYMWALGRTADGSQQRRRITQLLNRLLDDFMRLPPILHSQGLAATNAAVSNPTPVYCRICEWCRHCLALLASHGLASS</sequence>
<dbReference type="Proteomes" id="UP001278500">
    <property type="component" value="Unassembled WGS sequence"/>
</dbReference>
<name>A0AAE0JN42_9PEZI</name>
<evidence type="ECO:0000313" key="3">
    <source>
        <dbReference type="Proteomes" id="UP001278500"/>
    </source>
</evidence>
<reference evidence="2" key="1">
    <citation type="journal article" date="2023" name="Mol. Phylogenet. Evol.">
        <title>Genome-scale phylogeny and comparative genomics of the fungal order Sordariales.</title>
        <authorList>
            <person name="Hensen N."/>
            <person name="Bonometti L."/>
            <person name="Westerberg I."/>
            <person name="Brannstrom I.O."/>
            <person name="Guillou S."/>
            <person name="Cros-Aarteil S."/>
            <person name="Calhoun S."/>
            <person name="Haridas S."/>
            <person name="Kuo A."/>
            <person name="Mondo S."/>
            <person name="Pangilinan J."/>
            <person name="Riley R."/>
            <person name="LaButti K."/>
            <person name="Andreopoulos B."/>
            <person name="Lipzen A."/>
            <person name="Chen C."/>
            <person name="Yan M."/>
            <person name="Daum C."/>
            <person name="Ng V."/>
            <person name="Clum A."/>
            <person name="Steindorff A."/>
            <person name="Ohm R.A."/>
            <person name="Martin F."/>
            <person name="Silar P."/>
            <person name="Natvig D.O."/>
            <person name="Lalanne C."/>
            <person name="Gautier V."/>
            <person name="Ament-Velasquez S.L."/>
            <person name="Kruys A."/>
            <person name="Hutchinson M.I."/>
            <person name="Powell A.J."/>
            <person name="Barry K."/>
            <person name="Miller A.N."/>
            <person name="Grigoriev I.V."/>
            <person name="Debuchy R."/>
            <person name="Gladieux P."/>
            <person name="Hiltunen Thoren M."/>
            <person name="Johannesson H."/>
        </authorList>
    </citation>
    <scope>NUCLEOTIDE SEQUENCE</scope>
    <source>
        <strain evidence="2">CBS 560.94</strain>
    </source>
</reference>
<proteinExistence type="predicted"/>
<feature type="region of interest" description="Disordered" evidence="1">
    <location>
        <begin position="1"/>
        <end position="54"/>
    </location>
</feature>
<evidence type="ECO:0000256" key="1">
    <source>
        <dbReference type="SAM" id="MobiDB-lite"/>
    </source>
</evidence>
<feature type="compositionally biased region" description="Basic and acidic residues" evidence="1">
    <location>
        <begin position="230"/>
        <end position="239"/>
    </location>
</feature>
<protein>
    <submittedName>
        <fullName evidence="2">Uncharacterized protein</fullName>
    </submittedName>
</protein>
<dbReference type="RefSeq" id="XP_062686024.1">
    <property type="nucleotide sequence ID" value="XM_062821741.1"/>
</dbReference>
<reference evidence="2" key="2">
    <citation type="submission" date="2023-06" db="EMBL/GenBank/DDBJ databases">
        <authorList>
            <consortium name="Lawrence Berkeley National Laboratory"/>
            <person name="Haridas S."/>
            <person name="Hensen N."/>
            <person name="Bonometti L."/>
            <person name="Westerberg I."/>
            <person name="Brannstrom I.O."/>
            <person name="Guillou S."/>
            <person name="Cros-Aarteil S."/>
            <person name="Calhoun S."/>
            <person name="Kuo A."/>
            <person name="Mondo S."/>
            <person name="Pangilinan J."/>
            <person name="Riley R."/>
            <person name="Labutti K."/>
            <person name="Andreopoulos B."/>
            <person name="Lipzen A."/>
            <person name="Chen C."/>
            <person name="Yanf M."/>
            <person name="Daum C."/>
            <person name="Ng V."/>
            <person name="Clum A."/>
            <person name="Steindorff A."/>
            <person name="Ohm R."/>
            <person name="Martin F."/>
            <person name="Silar P."/>
            <person name="Natvig D."/>
            <person name="Lalanne C."/>
            <person name="Gautier V."/>
            <person name="Ament-Velasquez S.L."/>
            <person name="Kruys A."/>
            <person name="Hutchinson M.I."/>
            <person name="Powell A.J."/>
            <person name="Barry K."/>
            <person name="Miller A.N."/>
            <person name="Grigoriev I.V."/>
            <person name="Debuchy R."/>
            <person name="Gladieux P."/>
            <person name="Thoren M.H."/>
            <person name="Johannesson H."/>
        </authorList>
    </citation>
    <scope>NUCLEOTIDE SEQUENCE</scope>
    <source>
        <strain evidence="2">CBS 560.94</strain>
    </source>
</reference>
<dbReference type="EMBL" id="JAUEPP010000001">
    <property type="protein sequence ID" value="KAK3354646.1"/>
    <property type="molecule type" value="Genomic_DNA"/>
</dbReference>